<comment type="caution">
    <text evidence="1">The sequence shown here is derived from an EMBL/GenBank/DDBJ whole genome shotgun (WGS) entry which is preliminary data.</text>
</comment>
<evidence type="ECO:0000313" key="1">
    <source>
        <dbReference type="EMBL" id="KAJ2987071.1"/>
    </source>
</evidence>
<proteinExistence type="predicted"/>
<keyword evidence="2" id="KW-1185">Reference proteome</keyword>
<organism evidence="1 2">
    <name type="scientific">Xylaria curta</name>
    <dbReference type="NCBI Taxonomy" id="42375"/>
    <lineage>
        <taxon>Eukaryota</taxon>
        <taxon>Fungi</taxon>
        <taxon>Dikarya</taxon>
        <taxon>Ascomycota</taxon>
        <taxon>Pezizomycotina</taxon>
        <taxon>Sordariomycetes</taxon>
        <taxon>Xylariomycetidae</taxon>
        <taxon>Xylariales</taxon>
        <taxon>Xylariaceae</taxon>
        <taxon>Xylaria</taxon>
    </lineage>
</organism>
<gene>
    <name evidence="1" type="ORF">NUW58_g4706</name>
</gene>
<reference evidence="1" key="1">
    <citation type="submission" date="2022-10" db="EMBL/GenBank/DDBJ databases">
        <title>Genome Sequence of Xylaria curta.</title>
        <authorList>
            <person name="Buettner E."/>
        </authorList>
    </citation>
    <scope>NUCLEOTIDE SEQUENCE</scope>
    <source>
        <strain evidence="1">Babe10</strain>
    </source>
</reference>
<dbReference type="EMBL" id="JAPDGR010000849">
    <property type="protein sequence ID" value="KAJ2987071.1"/>
    <property type="molecule type" value="Genomic_DNA"/>
</dbReference>
<dbReference type="Proteomes" id="UP001143856">
    <property type="component" value="Unassembled WGS sequence"/>
</dbReference>
<name>A0ACC1P5C9_9PEZI</name>
<sequence length="627" mass="68078">MTDEFKDGIEGRKLSLSDDVSAGDGPITDAERALRWKQDKRIIPLSAGIYFLCYLDRSNIGNAKILNASTQNDLMTEANISNSQFTIALFVFLIAYGLFEVPSNILLKKLRPSRWIAFLMFSWGALTVGLGGIHDYASLTVVRFLLGVFEAGLFPGLVYYLTFWYKTDERSIRVAFILASATLAGAFGGAIAYGIGHINGAGGLSAWRWLFIIEGIPSVISAFFVWFFLPDFPEDAKWLSIQERDLALHRLRLEGSKGTHKAMTWADAKQTLTDWRLWGHYIIYFGISVPFSSLSLFTPSITAGLGYGDLRAQLMTVPPYAVAYVVQILASWSADHFNERGLHSAAMALVGAVGFLLSAALPPDAYLSRYGGLIIAASGAFACIPPLLGWLSSNIFSTASVGMAIALNIGLGGAPGQIVGVFIYKSDEAKRGYPTGHWTNAALLLLVAVGAVALRFYYAGASILKHAIVRNLRSNVEQVQPCGIDLSLQRVLKWTSPATVDFDNSSRQAASTSELGFDAETKSIKLPQGAYLVEFNETCHIPLDCCGQVFVRSSLWRSGAVLTAGVVDAGYEGAIGAMLDVRNPTGIVLHKNAKLGQIVLHRLEEKVEGYRGIYQHSANSSGRNGPC</sequence>
<evidence type="ECO:0000313" key="2">
    <source>
        <dbReference type="Proteomes" id="UP001143856"/>
    </source>
</evidence>
<accession>A0ACC1P5C9</accession>
<protein>
    <submittedName>
        <fullName evidence="1">Uncharacterized protein</fullName>
    </submittedName>
</protein>